<evidence type="ECO:0000313" key="2">
    <source>
        <dbReference type="Proteomes" id="UP001239795"/>
    </source>
</evidence>
<accession>A0AAI9U3C3</accession>
<protein>
    <submittedName>
        <fullName evidence="1">Uncharacterized protein</fullName>
    </submittedName>
</protein>
<dbReference type="AlphaFoldDB" id="A0AAI9U3C3"/>
<gene>
    <name evidence="1" type="ORF">CMEL01_16771</name>
</gene>
<sequence>MGQYRAETVSRVIITLLARPAVPSTELITRSDTLRRKCLVENDEYAQYVYTCEMADTLWKLATRSELHHAAVYLGLVPTLLHATSDIPYLGCVEILSDAGLIQAHTPMDEVALLTRYHIRKILLQVIRERQAELGQSLSAIPVSTSTKSSRSQTGYDGSFDTAEFKEAQGYAAGPSPPETPPEVVADVRGLIPSVSPS</sequence>
<proteinExistence type="predicted"/>
<reference evidence="1 2" key="1">
    <citation type="submission" date="2016-10" db="EMBL/GenBank/DDBJ databases">
        <title>The genome sequence of Colletotrichum fioriniae PJ7.</title>
        <authorList>
            <person name="Baroncelli R."/>
        </authorList>
    </citation>
    <scope>NUCLEOTIDE SEQUENCE [LARGE SCALE GENOMIC DNA]</scope>
    <source>
        <strain evidence="1">Col 31</strain>
    </source>
</reference>
<keyword evidence="2" id="KW-1185">Reference proteome</keyword>
<name>A0AAI9U3C3_9PEZI</name>
<comment type="caution">
    <text evidence="1">The sequence shown here is derived from an EMBL/GenBank/DDBJ whole genome shotgun (WGS) entry which is preliminary data.</text>
</comment>
<evidence type="ECO:0000313" key="1">
    <source>
        <dbReference type="EMBL" id="KAK1450918.1"/>
    </source>
</evidence>
<organism evidence="1 2">
    <name type="scientific">Colletotrichum melonis</name>
    <dbReference type="NCBI Taxonomy" id="1209925"/>
    <lineage>
        <taxon>Eukaryota</taxon>
        <taxon>Fungi</taxon>
        <taxon>Dikarya</taxon>
        <taxon>Ascomycota</taxon>
        <taxon>Pezizomycotina</taxon>
        <taxon>Sordariomycetes</taxon>
        <taxon>Hypocreomycetidae</taxon>
        <taxon>Glomerellales</taxon>
        <taxon>Glomerellaceae</taxon>
        <taxon>Colletotrichum</taxon>
        <taxon>Colletotrichum acutatum species complex</taxon>
    </lineage>
</organism>
<dbReference type="Proteomes" id="UP001239795">
    <property type="component" value="Unassembled WGS sequence"/>
</dbReference>
<dbReference type="EMBL" id="MLGG01000049">
    <property type="protein sequence ID" value="KAK1450918.1"/>
    <property type="molecule type" value="Genomic_DNA"/>
</dbReference>